<dbReference type="AlphaFoldDB" id="A0A0D6LJD6"/>
<dbReference type="PANTHER" id="PTHR46671:SF7">
    <property type="entry name" value="CORE-2_I-BRANCHING ENZYME"/>
    <property type="match status" value="1"/>
</dbReference>
<dbReference type="EMBL" id="KE125062">
    <property type="protein sequence ID" value="EPB72190.1"/>
    <property type="molecule type" value="Genomic_DNA"/>
</dbReference>
<accession>A0A0D6LJD6</accession>
<dbReference type="PANTHER" id="PTHR46671">
    <property type="entry name" value="PROTEIN CBG11221"/>
    <property type="match status" value="1"/>
</dbReference>
<evidence type="ECO:0000256" key="1">
    <source>
        <dbReference type="SAM" id="SignalP"/>
    </source>
</evidence>
<gene>
    <name evidence="2" type="ORF">ANCCEY_08724</name>
</gene>
<keyword evidence="3" id="KW-1185">Reference proteome</keyword>
<dbReference type="Proteomes" id="UP000054495">
    <property type="component" value="Unassembled WGS sequence"/>
</dbReference>
<evidence type="ECO:0000313" key="3">
    <source>
        <dbReference type="Proteomes" id="UP000054495"/>
    </source>
</evidence>
<keyword evidence="1" id="KW-0732">Signal</keyword>
<organism evidence="2 3">
    <name type="scientific">Ancylostoma ceylanicum</name>
    <dbReference type="NCBI Taxonomy" id="53326"/>
    <lineage>
        <taxon>Eukaryota</taxon>
        <taxon>Metazoa</taxon>
        <taxon>Ecdysozoa</taxon>
        <taxon>Nematoda</taxon>
        <taxon>Chromadorea</taxon>
        <taxon>Rhabditida</taxon>
        <taxon>Rhabditina</taxon>
        <taxon>Rhabditomorpha</taxon>
        <taxon>Strongyloidea</taxon>
        <taxon>Ancylostomatidae</taxon>
        <taxon>Ancylostomatinae</taxon>
        <taxon>Ancylostoma</taxon>
    </lineage>
</organism>
<proteinExistence type="predicted"/>
<protein>
    <submittedName>
        <fullName evidence="2">Uncharacterized protein</fullName>
    </submittedName>
</protein>
<name>A0A0D6LJD6_9BILA</name>
<sequence length="174" mass="19919">MSRIQVAKLCLIVSVLATLLALYSYQTANDACRLTLGRGQHHVQKKSHVGTLFKKSRKHFAKLQEVLSELVKKQELLQQLMPTFEPYISDKHEQLSYLPLRRLETAHVDCGRVLNGDQEYIAFIASNRPVLLHKNEERSCETIRQHIVPQVQMKKMAFGVAYARVVYKASLLCS</sequence>
<feature type="chain" id="PRO_5002307114" evidence="1">
    <location>
        <begin position="18"/>
        <end position="174"/>
    </location>
</feature>
<reference evidence="2 3" key="1">
    <citation type="submission" date="2013-05" db="EMBL/GenBank/DDBJ databases">
        <title>Draft genome of the parasitic nematode Anyclostoma ceylanicum.</title>
        <authorList>
            <person name="Mitreva M."/>
        </authorList>
    </citation>
    <scope>NUCLEOTIDE SEQUENCE [LARGE SCALE GENOMIC DNA]</scope>
</reference>
<feature type="signal peptide" evidence="1">
    <location>
        <begin position="1"/>
        <end position="17"/>
    </location>
</feature>
<evidence type="ECO:0000313" key="2">
    <source>
        <dbReference type="EMBL" id="EPB72190.1"/>
    </source>
</evidence>